<dbReference type="EMBL" id="JAZDUA010000217">
    <property type="protein sequence ID" value="KAK7863870.1"/>
    <property type="molecule type" value="Genomic_DNA"/>
</dbReference>
<evidence type="ECO:0000313" key="3">
    <source>
        <dbReference type="Proteomes" id="UP001378592"/>
    </source>
</evidence>
<dbReference type="SUPFAM" id="SSF48371">
    <property type="entry name" value="ARM repeat"/>
    <property type="match status" value="1"/>
</dbReference>
<evidence type="ECO:0000313" key="2">
    <source>
        <dbReference type="EMBL" id="KAK7863870.1"/>
    </source>
</evidence>
<dbReference type="GO" id="GO:0005634">
    <property type="term" value="C:nucleus"/>
    <property type="evidence" value="ECO:0007669"/>
    <property type="project" value="InterPro"/>
</dbReference>
<comment type="caution">
    <text evidence="2">The sequence shown here is derived from an EMBL/GenBank/DDBJ whole genome shotgun (WGS) entry which is preliminary data.</text>
</comment>
<evidence type="ECO:0008006" key="4">
    <source>
        <dbReference type="Google" id="ProtNLM"/>
    </source>
</evidence>
<evidence type="ECO:0000256" key="1">
    <source>
        <dbReference type="SAM" id="MobiDB-lite"/>
    </source>
</evidence>
<feature type="region of interest" description="Disordered" evidence="1">
    <location>
        <begin position="592"/>
        <end position="622"/>
    </location>
</feature>
<dbReference type="GO" id="GO:0000796">
    <property type="term" value="C:condensin complex"/>
    <property type="evidence" value="ECO:0007669"/>
    <property type="project" value="TreeGrafter"/>
</dbReference>
<dbReference type="PANTHER" id="PTHR16199">
    <property type="entry name" value="CONDENSIN-2 COMPLEX SUBUNIT G2"/>
    <property type="match status" value="1"/>
</dbReference>
<dbReference type="Proteomes" id="UP001378592">
    <property type="component" value="Unassembled WGS sequence"/>
</dbReference>
<feature type="compositionally biased region" description="Polar residues" evidence="1">
    <location>
        <begin position="611"/>
        <end position="620"/>
    </location>
</feature>
<proteinExistence type="predicted"/>
<dbReference type="InterPro" id="IPR016024">
    <property type="entry name" value="ARM-type_fold"/>
</dbReference>
<dbReference type="GO" id="GO:0000070">
    <property type="term" value="P:mitotic sister chromatid segregation"/>
    <property type="evidence" value="ECO:0007669"/>
    <property type="project" value="TreeGrafter"/>
</dbReference>
<gene>
    <name evidence="2" type="ORF">R5R35_007205</name>
</gene>
<dbReference type="PANTHER" id="PTHR16199:SF4">
    <property type="entry name" value="CONDENSIN-2 COMPLEX SUBUNIT G2"/>
    <property type="match status" value="1"/>
</dbReference>
<protein>
    <recommendedName>
        <fullName evidence="4">Condensin-2 complex subunit G2</fullName>
    </recommendedName>
</protein>
<dbReference type="InterPro" id="IPR011989">
    <property type="entry name" value="ARM-like"/>
</dbReference>
<keyword evidence="3" id="KW-1185">Reference proteome</keyword>
<reference evidence="2 3" key="1">
    <citation type="submission" date="2024-03" db="EMBL/GenBank/DDBJ databases">
        <title>The genome assembly and annotation of the cricket Gryllus longicercus Weissman &amp; Gray.</title>
        <authorList>
            <person name="Szrajer S."/>
            <person name="Gray D."/>
            <person name="Ylla G."/>
        </authorList>
    </citation>
    <scope>NUCLEOTIDE SEQUENCE [LARGE SCALE GENOMIC DNA]</scope>
    <source>
        <strain evidence="2">DAG 2021-001</strain>
        <tissue evidence="2">Whole body minus gut</tissue>
    </source>
</reference>
<organism evidence="2 3">
    <name type="scientific">Gryllus longicercus</name>
    <dbReference type="NCBI Taxonomy" id="2509291"/>
    <lineage>
        <taxon>Eukaryota</taxon>
        <taxon>Metazoa</taxon>
        <taxon>Ecdysozoa</taxon>
        <taxon>Arthropoda</taxon>
        <taxon>Hexapoda</taxon>
        <taxon>Insecta</taxon>
        <taxon>Pterygota</taxon>
        <taxon>Neoptera</taxon>
        <taxon>Polyneoptera</taxon>
        <taxon>Orthoptera</taxon>
        <taxon>Ensifera</taxon>
        <taxon>Gryllidea</taxon>
        <taxon>Grylloidea</taxon>
        <taxon>Gryllidae</taxon>
        <taxon>Gryllinae</taxon>
        <taxon>Gryllus</taxon>
    </lineage>
</organism>
<dbReference type="InterPro" id="IPR024741">
    <property type="entry name" value="Condensin2_G2"/>
</dbReference>
<sequence length="1237" mass="141448">MKSLNKYSLPTILERLKNPPVEIFLDKKEDIIRINENDQETLWNCLLTNVETVINTALYPDRGSQNGKQSEKNNSEKHVKEVCDKQDEDFAQEFLFTLIQLAHTVIDVPEPTVPDSMTSLVTVMVELLSCQNVFLEVKSHIVKLCSLWLKKKLQLEESMLVDTFKYVVKQSLLDGALKADVLSVWTFRAAVKIVIESKDYFKVMKDDLLDVPVSKNFLKCKEGCNFVGFMMTINVQFTLEIHDVIKKYLPVYKAEEYAPIYYYAWNSSNFEMKTVIEKECIQFFMLKSLTLPRQNLNMIIAGQNALRILSQFHQQKHFPHVQKMLSTLYEPLLWRYLTSPNNTHRCNATEVLFDAYPLERPGKGRQINDVYLNQQHDAITKLLTDNCHIVRIIAIRQVCKVLSSYWEAIPAETIHRWMKTICILANDFSSFFVRRSVFKGLPVLLTNPHATLCLEQILPRFQKNFHDPNEQVRSAFVNMLLAVKAAKGRLKFWHIVPLEELVGRLEVENEVVGIKLVDLLFESFFNSQFDEATVILRLVHLVALNSSASLKFFYFSKKRLPLQQAVKMMLDIITFVRGYVKAKLDAAKVGGKKDQQAQQSPVSKKRKLFSEQDNSTSFNESIDGEDTVTETVMTDGSSIATTSTFSLLENTEEPPKEMPLDNPEISKGFLEIAGVLWHIHLKDIEKPENKEIRNNIFDVFEPCLNSFLQFFKSHTGLYSAVLGLCSFMPPSRLKYVSTVESSCVSQLKKMQWDNNSDKMLMFLVPLCMWGRGADVIELAREWLKETFKKANVANGRRSSSCRRKVVNFKEATGPKPRLGLRLIDSILMIPRCKNKVFGQHSEELVQLWLYMGTVKELIDNRLGRGECFQDPDLCDTFLEECFDLYLTLMISLDNVIHEDQPLNSVHEFKVIVEWASETLLPHIPLDLGDVSNEHCDEESPPMLPFVVNILNIVIKYATCLMPLGRVDLQLVRSLAILIKCSLSKGSRMFFVHSGCVFTSYLIDYIKGYDKGDQLHLFRRVVLTLMKMVLDALSEHHMEQTSMKKYVQDFSKVKCTMNEVLMFSQRHSAKLAQNVASMFVVSVVNIIRTAMRVEAFEEPVGKINCLPFLAAQIVSLFVLRVPMAKLFCSGLEKHFATYTKKDATYFIAALNLYYVLCHSSTKIPPESLHNILSSCRDCYKAELIRQKSEEGSSEIIETLLSNDGKKLIGGIQEKLLGSQASLSSAAVQSLLEELNKCL</sequence>
<dbReference type="AlphaFoldDB" id="A0AAN9VL22"/>
<name>A0AAN9VL22_9ORTH</name>
<dbReference type="Gene3D" id="1.25.10.10">
    <property type="entry name" value="Leucine-rich Repeat Variant"/>
    <property type="match status" value="1"/>
</dbReference>
<dbReference type="Pfam" id="PF12422">
    <property type="entry name" value="Condensin2nSMC"/>
    <property type="match status" value="1"/>
</dbReference>
<accession>A0AAN9VL22</accession>